<feature type="transmembrane region" description="Helical" evidence="6">
    <location>
        <begin position="449"/>
        <end position="470"/>
    </location>
</feature>
<dbReference type="NCBIfam" id="TIGR00360">
    <property type="entry name" value="ComEC_N-term"/>
    <property type="match status" value="1"/>
</dbReference>
<dbReference type="PANTHER" id="PTHR30619:SF1">
    <property type="entry name" value="RECOMBINATION PROTEIN 2"/>
    <property type="match status" value="1"/>
</dbReference>
<dbReference type="PANTHER" id="PTHR30619">
    <property type="entry name" value="DNA INTERNALIZATION/COMPETENCE PROTEIN COMEC/REC2"/>
    <property type="match status" value="1"/>
</dbReference>
<feature type="transmembrane region" description="Helical" evidence="6">
    <location>
        <begin position="265"/>
        <end position="282"/>
    </location>
</feature>
<gene>
    <name evidence="8" type="ORF">GM661_08095</name>
</gene>
<dbReference type="SUPFAM" id="SSF56281">
    <property type="entry name" value="Metallo-hydrolase/oxidoreductase"/>
    <property type="match status" value="1"/>
</dbReference>
<sequence length="765" mass="85607">MMRRPFLLCSFFFSAGIITAYYLSWISILLIFPLILVIAFYCRKIKLLIIFIIVFILGFSWISWHEYIYSNDASIISYNGQDNVDILGVIKEDLRALSGNKVYLKPYFADGNRIKYGLIELDKRYLPHAVEDGDLVSGVFNLSFPSKAMNPGGFSNYNYLKRRGVFSKGYLSYSFTKISRVNGGILKVIIKAKRAFIKLINQTMDFPYNEVLKGLLLGEKSGIPAEWTSNFELSGANHLLAISGLHVGVISLIFLKILKLCRLPVISRNIIITLLMIFYIVLTGFRPSVLRAGILVITFLWAVVFKRSGEVFNLIGLSSMINLVINPYDLFNVGFQLSYMVLSSIVLWTNLLKNKLPNLLALSIAAQLGASPLIAYYFNLLTPIGVVTNLWAIPLSGIIVSLGITGLLLGIISPVISWLINSFISYLLFVLNWGTSFMAGIPLGHLEVATPSIVITILFILFILIMPIFLKKRYIPLNIKKQKKIILYLIYVMLFFLSIELVIPFFNNHLEVTFLSVGQGDSIVINVANSYHLVVDGGGRAGLASTQGQVTVLPYLIYKGIKKIDVLYITHFDGDHALGIIDLIGQREIGLLVLPACFDNNDLAKEVIKKAWAYNIPVKLSSRGDLFKLGKCSLTVLNPLQDLKFPDRNNNSVVLKVNYGNFSLLLTGDLEKEGEYRLIESGDFIKSNVLKLGHHGSAGSSSELFLRKVEPDYAVISVGRNNYGHPAQEVFDRTNKFNIKTLRTDKSGAITITTNGKQYKIKSYR</sequence>
<dbReference type="AlphaFoldDB" id="A0A8A7K900"/>
<feature type="transmembrane region" description="Helical" evidence="6">
    <location>
        <begin position="288"/>
        <end position="304"/>
    </location>
</feature>
<feature type="transmembrane region" description="Helical" evidence="6">
    <location>
        <begin position="359"/>
        <end position="378"/>
    </location>
</feature>
<keyword evidence="2" id="KW-1003">Cell membrane</keyword>
<organism evidence="8 9">
    <name type="scientific">Iocasia fonsfrigidae</name>
    <dbReference type="NCBI Taxonomy" id="2682810"/>
    <lineage>
        <taxon>Bacteria</taxon>
        <taxon>Bacillati</taxon>
        <taxon>Bacillota</taxon>
        <taxon>Clostridia</taxon>
        <taxon>Halanaerobiales</taxon>
        <taxon>Halanaerobiaceae</taxon>
        <taxon>Iocasia</taxon>
    </lineage>
</organism>
<keyword evidence="5 6" id="KW-0472">Membrane</keyword>
<evidence type="ECO:0000256" key="2">
    <source>
        <dbReference type="ARBA" id="ARBA00022475"/>
    </source>
</evidence>
<dbReference type="GO" id="GO:0030420">
    <property type="term" value="P:establishment of competence for transformation"/>
    <property type="evidence" value="ECO:0007669"/>
    <property type="project" value="InterPro"/>
</dbReference>
<feature type="domain" description="Metallo-beta-lactamase" evidence="7">
    <location>
        <begin position="519"/>
        <end position="720"/>
    </location>
</feature>
<feature type="transmembrane region" description="Helical" evidence="6">
    <location>
        <begin position="20"/>
        <end position="40"/>
    </location>
</feature>
<dbReference type="InterPro" id="IPR001279">
    <property type="entry name" value="Metallo-B-lactamas"/>
</dbReference>
<feature type="transmembrane region" description="Helical" evidence="6">
    <location>
        <begin position="485"/>
        <end position="506"/>
    </location>
</feature>
<feature type="transmembrane region" description="Helical" evidence="6">
    <location>
        <begin position="311"/>
        <end position="328"/>
    </location>
</feature>
<dbReference type="InterPro" id="IPR035681">
    <property type="entry name" value="ComA-like_MBL"/>
</dbReference>
<feature type="transmembrane region" description="Helical" evidence="6">
    <location>
        <begin position="239"/>
        <end position="258"/>
    </location>
</feature>
<dbReference type="EMBL" id="CP046640">
    <property type="protein sequence ID" value="QTL97941.1"/>
    <property type="molecule type" value="Genomic_DNA"/>
</dbReference>
<evidence type="ECO:0000256" key="4">
    <source>
        <dbReference type="ARBA" id="ARBA00022989"/>
    </source>
</evidence>
<dbReference type="SMART" id="SM00849">
    <property type="entry name" value="Lactamase_B"/>
    <property type="match status" value="1"/>
</dbReference>
<keyword evidence="4 6" id="KW-1133">Transmembrane helix</keyword>
<dbReference type="CDD" id="cd07731">
    <property type="entry name" value="ComA-like_MBL-fold"/>
    <property type="match status" value="1"/>
</dbReference>
<evidence type="ECO:0000259" key="7">
    <source>
        <dbReference type="SMART" id="SM00849"/>
    </source>
</evidence>
<name>A0A8A7K900_9FIRM</name>
<feature type="transmembrane region" description="Helical" evidence="6">
    <location>
        <begin position="423"/>
        <end position="443"/>
    </location>
</feature>
<evidence type="ECO:0000313" key="8">
    <source>
        <dbReference type="EMBL" id="QTL97941.1"/>
    </source>
</evidence>
<dbReference type="Proteomes" id="UP000665020">
    <property type="component" value="Chromosome"/>
</dbReference>
<protein>
    <submittedName>
        <fullName evidence="8">DNA internalization-related competence protein ComEC/Rec2</fullName>
    </submittedName>
</protein>
<feature type="transmembrane region" description="Helical" evidence="6">
    <location>
        <begin position="47"/>
        <end position="64"/>
    </location>
</feature>
<feature type="transmembrane region" description="Helical" evidence="6">
    <location>
        <begin position="334"/>
        <end position="352"/>
    </location>
</feature>
<dbReference type="InterPro" id="IPR004797">
    <property type="entry name" value="Competence_ComEC/Rec2"/>
</dbReference>
<evidence type="ECO:0000256" key="5">
    <source>
        <dbReference type="ARBA" id="ARBA00023136"/>
    </source>
</evidence>
<dbReference type="Pfam" id="PF00753">
    <property type="entry name" value="Lactamase_B"/>
    <property type="match status" value="1"/>
</dbReference>
<dbReference type="NCBIfam" id="TIGR00361">
    <property type="entry name" value="ComEC_Rec2"/>
    <property type="match status" value="1"/>
</dbReference>
<keyword evidence="3 6" id="KW-0812">Transmembrane</keyword>
<dbReference type="InterPro" id="IPR004477">
    <property type="entry name" value="ComEC_N"/>
</dbReference>
<dbReference type="InterPro" id="IPR036866">
    <property type="entry name" value="RibonucZ/Hydroxyglut_hydro"/>
</dbReference>
<dbReference type="Gene3D" id="3.60.15.10">
    <property type="entry name" value="Ribonuclease Z/Hydroxyacylglutathione hydrolase-like"/>
    <property type="match status" value="1"/>
</dbReference>
<dbReference type="Pfam" id="PF13567">
    <property type="entry name" value="DUF4131"/>
    <property type="match status" value="1"/>
</dbReference>
<evidence type="ECO:0000256" key="3">
    <source>
        <dbReference type="ARBA" id="ARBA00022692"/>
    </source>
</evidence>
<dbReference type="InterPro" id="IPR025405">
    <property type="entry name" value="DUF4131"/>
</dbReference>
<proteinExistence type="predicted"/>
<comment type="subcellular location">
    <subcellularLocation>
        <location evidence="1">Cell membrane</location>
        <topology evidence="1">Multi-pass membrane protein</topology>
    </subcellularLocation>
</comment>
<keyword evidence="9" id="KW-1185">Reference proteome</keyword>
<dbReference type="Pfam" id="PF03772">
    <property type="entry name" value="Competence"/>
    <property type="match status" value="1"/>
</dbReference>
<evidence type="ECO:0000256" key="1">
    <source>
        <dbReference type="ARBA" id="ARBA00004651"/>
    </source>
</evidence>
<evidence type="ECO:0000256" key="6">
    <source>
        <dbReference type="SAM" id="Phobius"/>
    </source>
</evidence>
<dbReference type="InterPro" id="IPR052159">
    <property type="entry name" value="Competence_DNA_uptake"/>
</dbReference>
<feature type="transmembrane region" description="Helical" evidence="6">
    <location>
        <begin position="390"/>
        <end position="411"/>
    </location>
</feature>
<reference evidence="8" key="1">
    <citation type="submission" date="2019-12" db="EMBL/GenBank/DDBJ databases">
        <authorList>
            <person name="zhang j."/>
            <person name="sun C.M."/>
        </authorList>
    </citation>
    <scope>NUCLEOTIDE SEQUENCE</scope>
    <source>
        <strain evidence="8">NS-1</strain>
    </source>
</reference>
<evidence type="ECO:0000313" key="9">
    <source>
        <dbReference type="Proteomes" id="UP000665020"/>
    </source>
</evidence>
<dbReference type="GO" id="GO:0005886">
    <property type="term" value="C:plasma membrane"/>
    <property type="evidence" value="ECO:0007669"/>
    <property type="project" value="UniProtKB-SubCell"/>
</dbReference>
<accession>A0A8A7K900</accession>
<dbReference type="KEGG" id="ifn:GM661_08095"/>